<dbReference type="EMBL" id="CP020370">
    <property type="protein sequence ID" value="AUB84979.1"/>
    <property type="molecule type" value="Genomic_DNA"/>
</dbReference>
<evidence type="ECO:0000313" key="2">
    <source>
        <dbReference type="Proteomes" id="UP000232638"/>
    </source>
</evidence>
<gene>
    <name evidence="1" type="ORF">THSYN_27530</name>
</gene>
<name>A0A2K8UHL6_9GAMM</name>
<dbReference type="Proteomes" id="UP000232638">
    <property type="component" value="Chromosome"/>
</dbReference>
<organism evidence="1 2">
    <name type="scientific">Candidatus Thiodictyon syntrophicum</name>
    <dbReference type="NCBI Taxonomy" id="1166950"/>
    <lineage>
        <taxon>Bacteria</taxon>
        <taxon>Pseudomonadati</taxon>
        <taxon>Pseudomonadota</taxon>
        <taxon>Gammaproteobacteria</taxon>
        <taxon>Chromatiales</taxon>
        <taxon>Chromatiaceae</taxon>
        <taxon>Thiodictyon</taxon>
    </lineage>
</organism>
<protein>
    <submittedName>
        <fullName evidence="1">Transposase</fullName>
    </submittedName>
</protein>
<accession>A0A2K8UHL6</accession>
<keyword evidence="2" id="KW-1185">Reference proteome</keyword>
<reference evidence="1 2" key="1">
    <citation type="submission" date="2017-03" db="EMBL/GenBank/DDBJ databases">
        <title>Complete genome sequence of Candidatus 'Thiodictyon syntrophicum' sp. nov. strain Cad16T, a photolithoautotroph purple sulfur bacterium isolated from an alpine meromictic lake.</title>
        <authorList>
            <person name="Luedin S.M."/>
            <person name="Pothier J.F."/>
            <person name="Danza F."/>
            <person name="Storelli N."/>
            <person name="Wittwer M."/>
            <person name="Tonolla M."/>
        </authorList>
    </citation>
    <scope>NUCLEOTIDE SEQUENCE [LARGE SCALE GENOMIC DNA]</scope>
    <source>
        <strain evidence="1 2">Cad16T</strain>
    </source>
</reference>
<dbReference type="KEGG" id="tsy:THSYN_27530"/>
<sequence length="47" mass="5320">MLLRQIDRKFGPPSETVRARISSADPDSLLRWSDRILTADSLDAVLH</sequence>
<evidence type="ECO:0000313" key="1">
    <source>
        <dbReference type="EMBL" id="AUB84979.1"/>
    </source>
</evidence>
<proteinExistence type="predicted"/>
<dbReference type="AlphaFoldDB" id="A0A2K8UHL6"/>